<dbReference type="InterPro" id="IPR005183">
    <property type="entry name" value="DUF305_CopM-like"/>
</dbReference>
<dbReference type="InterPro" id="IPR012347">
    <property type="entry name" value="Ferritin-like"/>
</dbReference>
<evidence type="ECO:0000259" key="2">
    <source>
        <dbReference type="Pfam" id="PF03713"/>
    </source>
</evidence>
<evidence type="ECO:0000313" key="3">
    <source>
        <dbReference type="EMBL" id="TCS33092.1"/>
    </source>
</evidence>
<evidence type="ECO:0000313" key="4">
    <source>
        <dbReference type="Proteomes" id="UP000295382"/>
    </source>
</evidence>
<dbReference type="EMBL" id="SLZQ01000018">
    <property type="protein sequence ID" value="TCS33092.1"/>
    <property type="molecule type" value="Genomic_DNA"/>
</dbReference>
<keyword evidence="4" id="KW-1185">Reference proteome</keyword>
<feature type="region of interest" description="Disordered" evidence="1">
    <location>
        <begin position="79"/>
        <end position="120"/>
    </location>
</feature>
<proteinExistence type="predicted"/>
<feature type="compositionally biased region" description="Low complexity" evidence="1">
    <location>
        <begin position="92"/>
        <end position="106"/>
    </location>
</feature>
<reference evidence="3 4" key="1">
    <citation type="submission" date="2019-03" db="EMBL/GenBank/DDBJ databases">
        <title>Genomic Encyclopedia of Type Strains, Phase IV (KMG-IV): sequencing the most valuable type-strain genomes for metagenomic binning, comparative biology and taxonomic classification.</title>
        <authorList>
            <person name="Goeker M."/>
        </authorList>
    </citation>
    <scope>NUCLEOTIDE SEQUENCE [LARGE SCALE GENOMIC DNA]</scope>
    <source>
        <strain evidence="3 4">DSM 7445</strain>
    </source>
</reference>
<dbReference type="PANTHER" id="PTHR36933:SF1">
    <property type="entry name" value="SLL0788 PROTEIN"/>
    <property type="match status" value="1"/>
</dbReference>
<dbReference type="RefSeq" id="WP_165973876.1">
    <property type="nucleotide sequence ID" value="NZ_SLZQ01000018.1"/>
</dbReference>
<name>A0A4R3HP67_PAULE</name>
<dbReference type="Proteomes" id="UP000295382">
    <property type="component" value="Unassembled WGS sequence"/>
</dbReference>
<feature type="domain" description="DUF305" evidence="2">
    <location>
        <begin position="103"/>
        <end position="219"/>
    </location>
</feature>
<evidence type="ECO:0000256" key="1">
    <source>
        <dbReference type="SAM" id="MobiDB-lite"/>
    </source>
</evidence>
<protein>
    <submittedName>
        <fullName evidence="3">DUF305 family protein family protein</fullName>
    </submittedName>
</protein>
<dbReference type="Gene3D" id="1.20.1260.10">
    <property type="match status" value="1"/>
</dbReference>
<accession>A0A4R3HP67</accession>
<dbReference type="Pfam" id="PF03713">
    <property type="entry name" value="DUF305"/>
    <property type="match status" value="1"/>
</dbReference>
<gene>
    <name evidence="3" type="ORF">EDC30_11833</name>
</gene>
<dbReference type="AlphaFoldDB" id="A0A4R3HP67"/>
<organism evidence="3 4">
    <name type="scientific">Paucimonas lemoignei</name>
    <name type="common">Pseudomonas lemoignei</name>
    <dbReference type="NCBI Taxonomy" id="29443"/>
    <lineage>
        <taxon>Bacteria</taxon>
        <taxon>Pseudomonadati</taxon>
        <taxon>Pseudomonadota</taxon>
        <taxon>Betaproteobacteria</taxon>
        <taxon>Burkholderiales</taxon>
        <taxon>Burkholderiaceae</taxon>
        <taxon>Paucimonas</taxon>
    </lineage>
</organism>
<comment type="caution">
    <text evidence="3">The sequence shown here is derived from an EMBL/GenBank/DDBJ whole genome shotgun (WGS) entry which is preliminary data.</text>
</comment>
<dbReference type="PANTHER" id="PTHR36933">
    <property type="entry name" value="SLL0788 PROTEIN"/>
    <property type="match status" value="1"/>
</dbReference>
<sequence>MSIRSQLRPNTDTPKHVKCIAKVVCSVATVMLSTPFFTLAHADEPGRGQTAQFERNYLTNIINHHYSALRITELAAGTDQQRDAALNNPQEGTAPTPGTSPTPAKASSDEIKSMARQANRMQREEIKTAQRFLQEWYGQQHTPTLTQEGQQQIQRLEQTAAGNQFDRAYLEVFSNHHYGALHPSLDCEVKVDIRHEPLKNYCHGIVEHQKIEINNMREQLCKRFNVCDFQPSASNRE</sequence>